<comment type="caution">
    <text evidence="1">The sequence shown here is derived from an EMBL/GenBank/DDBJ whole genome shotgun (WGS) entry which is preliminary data.</text>
</comment>
<name>A0A2H5N6U8_CITUN</name>
<organism evidence="1 2">
    <name type="scientific">Citrus unshiu</name>
    <name type="common">Satsuma mandarin</name>
    <name type="synonym">Citrus nobilis var. unshiu</name>
    <dbReference type="NCBI Taxonomy" id="55188"/>
    <lineage>
        <taxon>Eukaryota</taxon>
        <taxon>Viridiplantae</taxon>
        <taxon>Streptophyta</taxon>
        <taxon>Embryophyta</taxon>
        <taxon>Tracheophyta</taxon>
        <taxon>Spermatophyta</taxon>
        <taxon>Magnoliopsida</taxon>
        <taxon>eudicotyledons</taxon>
        <taxon>Gunneridae</taxon>
        <taxon>Pentapetalae</taxon>
        <taxon>rosids</taxon>
        <taxon>malvids</taxon>
        <taxon>Sapindales</taxon>
        <taxon>Rutaceae</taxon>
        <taxon>Aurantioideae</taxon>
        <taxon>Citrus</taxon>
    </lineage>
</organism>
<dbReference type="Proteomes" id="UP000236630">
    <property type="component" value="Unassembled WGS sequence"/>
</dbReference>
<dbReference type="AlphaFoldDB" id="A0A2H5N6U8"/>
<evidence type="ECO:0000313" key="2">
    <source>
        <dbReference type="Proteomes" id="UP000236630"/>
    </source>
</evidence>
<reference evidence="1 2" key="1">
    <citation type="journal article" date="2017" name="Front. Genet.">
        <title>Draft sequencing of the heterozygous diploid genome of Satsuma (Citrus unshiu Marc.) using a hybrid assembly approach.</title>
        <authorList>
            <person name="Shimizu T."/>
            <person name="Tanizawa Y."/>
            <person name="Mochizuki T."/>
            <person name="Nagasaki H."/>
            <person name="Yoshioka T."/>
            <person name="Toyoda A."/>
            <person name="Fujiyama A."/>
            <person name="Kaminuma E."/>
            <person name="Nakamura Y."/>
        </authorList>
    </citation>
    <scope>NUCLEOTIDE SEQUENCE [LARGE SCALE GENOMIC DNA]</scope>
    <source>
        <strain evidence="2">cv. Miyagawa wase</strain>
    </source>
</reference>
<proteinExistence type="predicted"/>
<protein>
    <submittedName>
        <fullName evidence="1">Uncharacterized protein</fullName>
    </submittedName>
</protein>
<evidence type="ECO:0000313" key="1">
    <source>
        <dbReference type="EMBL" id="GAY35963.1"/>
    </source>
</evidence>
<gene>
    <name evidence="1" type="ORF">CUMW_279000</name>
</gene>
<keyword evidence="2" id="KW-1185">Reference proteome</keyword>
<sequence>METDRAEMGSSVVGLMGLMGQRVRLVFDEPEPGVTVANTGLMRRVVGEHRERVAGSYLPEDNGQFVVLE</sequence>
<dbReference type="EMBL" id="BDQV01002075">
    <property type="protein sequence ID" value="GAY35963.1"/>
    <property type="molecule type" value="Genomic_DNA"/>
</dbReference>
<accession>A0A2H5N6U8</accession>